<organism evidence="1 2">
    <name type="scientific">Ureibacillus thermosphaericus</name>
    <dbReference type="NCBI Taxonomy" id="51173"/>
    <lineage>
        <taxon>Bacteria</taxon>
        <taxon>Bacillati</taxon>
        <taxon>Bacillota</taxon>
        <taxon>Bacilli</taxon>
        <taxon>Bacillales</taxon>
        <taxon>Caryophanaceae</taxon>
        <taxon>Ureibacillus</taxon>
    </lineage>
</organism>
<evidence type="ECO:0000313" key="2">
    <source>
        <dbReference type="Proteomes" id="UP000557217"/>
    </source>
</evidence>
<dbReference type="Proteomes" id="UP000557217">
    <property type="component" value="Unassembled WGS sequence"/>
</dbReference>
<name>A0A840Q0C0_URETH</name>
<comment type="caution">
    <text evidence="1">The sequence shown here is derived from an EMBL/GenBank/DDBJ whole genome shotgun (WGS) entry which is preliminary data.</text>
</comment>
<sequence>MRKLFLIFLFLPIFILYACGVPSEANLGTPENDRKKSNHEFREINQLVVDNENVKITILNMKKNKEQSKQTVTITFDILNKRKDTMKIQAQRLSVDDRMVDEAIYQLEQEISPQKAATAKLVIQQLEDIEFPEFKNDLEMELYILSLDDPNYVENHHVKIIYE</sequence>
<gene>
    <name evidence="1" type="ORF">HNR36_000902</name>
</gene>
<reference evidence="1 2" key="1">
    <citation type="submission" date="2020-08" db="EMBL/GenBank/DDBJ databases">
        <title>Genomic Encyclopedia of Type Strains, Phase IV (KMG-IV): sequencing the most valuable type-strain genomes for metagenomic binning, comparative biology and taxonomic classification.</title>
        <authorList>
            <person name="Goeker M."/>
        </authorList>
    </citation>
    <scope>NUCLEOTIDE SEQUENCE [LARGE SCALE GENOMIC DNA]</scope>
    <source>
        <strain evidence="1 2">DSM 10633</strain>
    </source>
</reference>
<dbReference type="RefSeq" id="WP_016838645.1">
    <property type="nucleotide sequence ID" value="NZ_AP018335.1"/>
</dbReference>
<keyword evidence="2" id="KW-1185">Reference proteome</keyword>
<protein>
    <recommendedName>
        <fullName evidence="3">DUF4352 domain-containing protein</fullName>
    </recommendedName>
</protein>
<accession>A0A840Q0C0</accession>
<proteinExistence type="predicted"/>
<dbReference type="EMBL" id="JACHGZ010000007">
    <property type="protein sequence ID" value="MBB5148516.1"/>
    <property type="molecule type" value="Genomic_DNA"/>
</dbReference>
<dbReference type="AlphaFoldDB" id="A0A840Q0C0"/>
<dbReference type="PROSITE" id="PS51257">
    <property type="entry name" value="PROKAR_LIPOPROTEIN"/>
    <property type="match status" value="1"/>
</dbReference>
<evidence type="ECO:0000313" key="1">
    <source>
        <dbReference type="EMBL" id="MBB5148516.1"/>
    </source>
</evidence>
<evidence type="ECO:0008006" key="3">
    <source>
        <dbReference type="Google" id="ProtNLM"/>
    </source>
</evidence>